<dbReference type="Proteomes" id="UP000242972">
    <property type="component" value="Unassembled WGS sequence"/>
</dbReference>
<comment type="caution">
    <text evidence="1">The sequence shown here is derived from an EMBL/GenBank/DDBJ whole genome shotgun (WGS) entry which is preliminary data.</text>
</comment>
<organism evidence="1 2">
    <name type="scientific">Sulfobacillus benefaciens</name>
    <dbReference type="NCBI Taxonomy" id="453960"/>
    <lineage>
        <taxon>Bacteria</taxon>
        <taxon>Bacillati</taxon>
        <taxon>Bacillota</taxon>
        <taxon>Clostridia</taxon>
        <taxon>Eubacteriales</taxon>
        <taxon>Clostridiales Family XVII. Incertae Sedis</taxon>
        <taxon>Sulfobacillus</taxon>
    </lineage>
</organism>
<name>A0A2T2XG79_9FIRM</name>
<sequence length="63" mass="7397">MFAQCAQINPLIRVTVIGLEYHSHLIPMFDIRRTPQIFLNHQSWNAPVNEWIVAQALRNIIKE</sequence>
<evidence type="ECO:0008006" key="3">
    <source>
        <dbReference type="Google" id="ProtNLM"/>
    </source>
</evidence>
<reference evidence="1 2" key="1">
    <citation type="journal article" date="2014" name="BMC Genomics">
        <title>Comparison of environmental and isolate Sulfobacillus genomes reveals diverse carbon, sulfur, nitrogen, and hydrogen metabolisms.</title>
        <authorList>
            <person name="Justice N.B."/>
            <person name="Norman A."/>
            <person name="Brown C.T."/>
            <person name="Singh A."/>
            <person name="Thomas B.C."/>
            <person name="Banfield J.F."/>
        </authorList>
    </citation>
    <scope>NUCLEOTIDE SEQUENCE [LARGE SCALE GENOMIC DNA]</scope>
    <source>
        <strain evidence="1">AMDSBA4</strain>
    </source>
</reference>
<evidence type="ECO:0000313" key="1">
    <source>
        <dbReference type="EMBL" id="PSR33442.1"/>
    </source>
</evidence>
<dbReference type="EMBL" id="PXYW01000020">
    <property type="protein sequence ID" value="PSR33442.1"/>
    <property type="molecule type" value="Genomic_DNA"/>
</dbReference>
<evidence type="ECO:0000313" key="2">
    <source>
        <dbReference type="Proteomes" id="UP000242972"/>
    </source>
</evidence>
<protein>
    <recommendedName>
        <fullName evidence="3">Thioredoxin-like fold domain-containing protein</fullName>
    </recommendedName>
</protein>
<gene>
    <name evidence="1" type="ORF">C7B46_09775</name>
</gene>
<proteinExistence type="predicted"/>
<dbReference type="AlphaFoldDB" id="A0A2T2XG79"/>
<accession>A0A2T2XG79</accession>